<sequence length="78" mass="9485">DRIKSRNRDQGRDSGRDSDKECELEEAERFKLKDHGHRSWERAKDLGHSEKSKHYSSHDRDYYSSSYSSREKDRHRHH</sequence>
<dbReference type="Proteomes" id="UP000265520">
    <property type="component" value="Unassembled WGS sequence"/>
</dbReference>
<evidence type="ECO:0000313" key="2">
    <source>
        <dbReference type="EMBL" id="MCI21330.1"/>
    </source>
</evidence>
<comment type="caution">
    <text evidence="2">The sequence shown here is derived from an EMBL/GenBank/DDBJ whole genome shotgun (WGS) entry which is preliminary data.</text>
</comment>
<feature type="region of interest" description="Disordered" evidence="1">
    <location>
        <begin position="1"/>
        <end position="78"/>
    </location>
</feature>
<evidence type="ECO:0000313" key="3">
    <source>
        <dbReference type="Proteomes" id="UP000265520"/>
    </source>
</evidence>
<proteinExistence type="predicted"/>
<keyword evidence="3" id="KW-1185">Reference proteome</keyword>
<reference evidence="2 3" key="1">
    <citation type="journal article" date="2018" name="Front. Plant Sci.">
        <title>Red Clover (Trifolium pratense) and Zigzag Clover (T. medium) - A Picture of Genomic Similarities and Differences.</title>
        <authorList>
            <person name="Dluhosova J."/>
            <person name="Istvanek J."/>
            <person name="Nedelnik J."/>
            <person name="Repkova J."/>
        </authorList>
    </citation>
    <scope>NUCLEOTIDE SEQUENCE [LARGE SCALE GENOMIC DNA]</scope>
    <source>
        <strain evidence="3">cv. 10/8</strain>
        <tissue evidence="2">Leaf</tissue>
    </source>
</reference>
<evidence type="ECO:0000256" key="1">
    <source>
        <dbReference type="SAM" id="MobiDB-lite"/>
    </source>
</evidence>
<feature type="non-terminal residue" evidence="2">
    <location>
        <position position="1"/>
    </location>
</feature>
<dbReference type="AlphaFoldDB" id="A0A392QC69"/>
<name>A0A392QC69_9FABA</name>
<feature type="compositionally biased region" description="Basic and acidic residues" evidence="1">
    <location>
        <begin position="1"/>
        <end position="62"/>
    </location>
</feature>
<protein>
    <submittedName>
        <fullName evidence="2">Cyclin-L1-1</fullName>
    </submittedName>
</protein>
<dbReference type="EMBL" id="LXQA010124367">
    <property type="protein sequence ID" value="MCI21330.1"/>
    <property type="molecule type" value="Genomic_DNA"/>
</dbReference>
<accession>A0A392QC69</accession>
<organism evidence="2 3">
    <name type="scientific">Trifolium medium</name>
    <dbReference type="NCBI Taxonomy" id="97028"/>
    <lineage>
        <taxon>Eukaryota</taxon>
        <taxon>Viridiplantae</taxon>
        <taxon>Streptophyta</taxon>
        <taxon>Embryophyta</taxon>
        <taxon>Tracheophyta</taxon>
        <taxon>Spermatophyta</taxon>
        <taxon>Magnoliopsida</taxon>
        <taxon>eudicotyledons</taxon>
        <taxon>Gunneridae</taxon>
        <taxon>Pentapetalae</taxon>
        <taxon>rosids</taxon>
        <taxon>fabids</taxon>
        <taxon>Fabales</taxon>
        <taxon>Fabaceae</taxon>
        <taxon>Papilionoideae</taxon>
        <taxon>50 kb inversion clade</taxon>
        <taxon>NPAAA clade</taxon>
        <taxon>Hologalegina</taxon>
        <taxon>IRL clade</taxon>
        <taxon>Trifolieae</taxon>
        <taxon>Trifolium</taxon>
    </lineage>
</organism>